<keyword evidence="1" id="KW-0472">Membrane</keyword>
<organism evidence="2 3">
    <name type="scientific">Mucilaginibacter ginsenosidivorax</name>
    <dbReference type="NCBI Taxonomy" id="862126"/>
    <lineage>
        <taxon>Bacteria</taxon>
        <taxon>Pseudomonadati</taxon>
        <taxon>Bacteroidota</taxon>
        <taxon>Sphingobacteriia</taxon>
        <taxon>Sphingobacteriales</taxon>
        <taxon>Sphingobacteriaceae</taxon>
        <taxon>Mucilaginibacter</taxon>
    </lineage>
</organism>
<dbReference type="RefSeq" id="WP_147053334.1">
    <property type="nucleotide sequence ID" value="NZ_CP042437.1"/>
</dbReference>
<accession>A0A5B8VXT8</accession>
<reference evidence="2 3" key="1">
    <citation type="journal article" date="2013" name="J. Microbiol.">
        <title>Mucilaginibacter ginsenosidivorax sp. nov., with ginsenoside converting activity isolated from sediment.</title>
        <authorList>
            <person name="Kim J.K."/>
            <person name="Choi T.E."/>
            <person name="Liu Q.M."/>
            <person name="Park H.Y."/>
            <person name="Yi T.H."/>
            <person name="Yoon M.H."/>
            <person name="Kim S.C."/>
            <person name="Im W.T."/>
        </authorList>
    </citation>
    <scope>NUCLEOTIDE SEQUENCE [LARGE SCALE GENOMIC DNA]</scope>
    <source>
        <strain evidence="2 3">KHI28</strain>
    </source>
</reference>
<evidence type="ECO:0000256" key="1">
    <source>
        <dbReference type="SAM" id="Phobius"/>
    </source>
</evidence>
<dbReference type="Gene3D" id="3.40.30.10">
    <property type="entry name" value="Glutaredoxin"/>
    <property type="match status" value="1"/>
</dbReference>
<dbReference type="AlphaFoldDB" id="A0A5B8VXT8"/>
<keyword evidence="1" id="KW-0812">Transmembrane</keyword>
<gene>
    <name evidence="2" type="ORF">FSB76_09435</name>
</gene>
<dbReference type="KEGG" id="mgk:FSB76_09435"/>
<feature type="transmembrane region" description="Helical" evidence="1">
    <location>
        <begin position="5"/>
        <end position="25"/>
    </location>
</feature>
<protein>
    <submittedName>
        <fullName evidence="2">Redoxin domain-containing protein</fullName>
    </submittedName>
</protein>
<dbReference type="EMBL" id="CP042437">
    <property type="protein sequence ID" value="QEC76153.1"/>
    <property type="molecule type" value="Genomic_DNA"/>
</dbReference>
<dbReference type="Proteomes" id="UP000321362">
    <property type="component" value="Chromosome"/>
</dbReference>
<dbReference type="SUPFAM" id="SSF52833">
    <property type="entry name" value="Thioredoxin-like"/>
    <property type="match status" value="1"/>
</dbReference>
<evidence type="ECO:0000313" key="2">
    <source>
        <dbReference type="EMBL" id="QEC76153.1"/>
    </source>
</evidence>
<keyword evidence="3" id="KW-1185">Reference proteome</keyword>
<dbReference type="InterPro" id="IPR036249">
    <property type="entry name" value="Thioredoxin-like_sf"/>
</dbReference>
<name>A0A5B8VXT8_9SPHI</name>
<proteinExistence type="predicted"/>
<evidence type="ECO:0000313" key="3">
    <source>
        <dbReference type="Proteomes" id="UP000321362"/>
    </source>
</evidence>
<dbReference type="OrthoDB" id="662072at2"/>
<keyword evidence="1" id="KW-1133">Transmembrane helix</keyword>
<sequence length="173" mass="19773">MKKKIIAVCLGIIAIVVSVLLYSIIIKMRFNSKMESQLGVPPNMKFRLMQDSTKYFLSKDIPKKRPCIIIYYNTMCGSCQYEAGELVKHQSAFSNTSIIMVSNEPFAQIDSYFKGFKLGSLKNLTMLKSDDDEFYKAFGSRRTPGIFIYNKDLKLVKNYSGETKISALTQWLN</sequence>